<keyword evidence="3" id="KW-1185">Reference proteome</keyword>
<dbReference type="EMBL" id="STGT01000003">
    <property type="protein sequence ID" value="THV13844.1"/>
    <property type="molecule type" value="Genomic_DNA"/>
</dbReference>
<sequence>MIFGMSPFTLFHVVLSLIGIAAGFVALGGWLGGHLRSGWTAVFLVTTIATTLTGFLFPFSVFTPAIGFGIISTVVLAVAVFALYRKHLVGRWRLAFLLTALAALYLNTFVLIVQAFQKVGPLNVLAPTGTEPPFAVAQGLLLLGFIAAGYRLTRRATPMAI</sequence>
<feature type="transmembrane region" description="Helical" evidence="1">
    <location>
        <begin position="136"/>
        <end position="153"/>
    </location>
</feature>
<evidence type="ECO:0008006" key="4">
    <source>
        <dbReference type="Google" id="ProtNLM"/>
    </source>
</evidence>
<organism evidence="2 3">
    <name type="scientific">Rhizobium rhizophilum</name>
    <dbReference type="NCBI Taxonomy" id="1850373"/>
    <lineage>
        <taxon>Bacteria</taxon>
        <taxon>Pseudomonadati</taxon>
        <taxon>Pseudomonadota</taxon>
        <taxon>Alphaproteobacteria</taxon>
        <taxon>Hyphomicrobiales</taxon>
        <taxon>Rhizobiaceae</taxon>
        <taxon>Rhizobium/Agrobacterium group</taxon>
        <taxon>Rhizobium</taxon>
    </lineage>
</organism>
<evidence type="ECO:0000313" key="2">
    <source>
        <dbReference type="EMBL" id="THV13844.1"/>
    </source>
</evidence>
<feature type="transmembrane region" description="Helical" evidence="1">
    <location>
        <begin position="12"/>
        <end position="32"/>
    </location>
</feature>
<dbReference type="RefSeq" id="WP_136558534.1">
    <property type="nucleotide sequence ID" value="NZ_STGT01000003.1"/>
</dbReference>
<dbReference type="Proteomes" id="UP000309667">
    <property type="component" value="Unassembled WGS sequence"/>
</dbReference>
<proteinExistence type="predicted"/>
<keyword evidence="1" id="KW-0472">Membrane</keyword>
<feature type="transmembrane region" description="Helical" evidence="1">
    <location>
        <begin position="39"/>
        <end position="59"/>
    </location>
</feature>
<protein>
    <recommendedName>
        <fullName evidence="4">DUF2306 domain-containing protein</fullName>
    </recommendedName>
</protein>
<feature type="transmembrane region" description="Helical" evidence="1">
    <location>
        <begin position="96"/>
        <end position="116"/>
    </location>
</feature>
<comment type="caution">
    <text evidence="2">The sequence shown here is derived from an EMBL/GenBank/DDBJ whole genome shotgun (WGS) entry which is preliminary data.</text>
</comment>
<name>A0ABY2QTQ8_9HYPH</name>
<accession>A0ABY2QTQ8</accession>
<keyword evidence="1" id="KW-0812">Transmembrane</keyword>
<gene>
    <name evidence="2" type="ORF">E9677_13165</name>
</gene>
<keyword evidence="1" id="KW-1133">Transmembrane helix</keyword>
<reference evidence="2 3" key="1">
    <citation type="submission" date="2019-04" db="EMBL/GenBank/DDBJ databases">
        <title>Genome sequence of strain 7209-2.</title>
        <authorList>
            <person name="Gao J."/>
            <person name="Sun J."/>
        </authorList>
    </citation>
    <scope>NUCLEOTIDE SEQUENCE [LARGE SCALE GENOMIC DNA]</scope>
    <source>
        <strain evidence="2 3">7209-2</strain>
    </source>
</reference>
<evidence type="ECO:0000313" key="3">
    <source>
        <dbReference type="Proteomes" id="UP000309667"/>
    </source>
</evidence>
<feature type="transmembrane region" description="Helical" evidence="1">
    <location>
        <begin position="65"/>
        <end position="84"/>
    </location>
</feature>
<evidence type="ECO:0000256" key="1">
    <source>
        <dbReference type="SAM" id="Phobius"/>
    </source>
</evidence>